<feature type="region of interest" description="Disordered" evidence="1">
    <location>
        <begin position="1"/>
        <end position="45"/>
    </location>
</feature>
<reference evidence="4" key="1">
    <citation type="submission" date="2023-07" db="EMBL/GenBank/DDBJ databases">
        <title>Paracoccus sp. MBLB3053 whole genome sequence.</title>
        <authorList>
            <person name="Hwang C.Y."/>
            <person name="Cho E.-S."/>
            <person name="Seo M.-J."/>
        </authorList>
    </citation>
    <scope>NUCLEOTIDE SEQUENCE [LARGE SCALE GENOMIC DNA]</scope>
    <source>
        <strain evidence="4">MBLB3053</strain>
    </source>
</reference>
<name>A0ABU2HMH5_9RHOB</name>
<keyword evidence="4" id="KW-1185">Reference proteome</keyword>
<feature type="compositionally biased region" description="Basic and acidic residues" evidence="1">
    <location>
        <begin position="1"/>
        <end position="20"/>
    </location>
</feature>
<dbReference type="RefSeq" id="WP_311158432.1">
    <property type="nucleotide sequence ID" value="NZ_JAVQLW010000001.1"/>
</dbReference>
<organism evidence="3 4">
    <name type="scientific">Paracoccus aurantius</name>
    <dbReference type="NCBI Taxonomy" id="3073814"/>
    <lineage>
        <taxon>Bacteria</taxon>
        <taxon>Pseudomonadati</taxon>
        <taxon>Pseudomonadota</taxon>
        <taxon>Alphaproteobacteria</taxon>
        <taxon>Rhodobacterales</taxon>
        <taxon>Paracoccaceae</taxon>
        <taxon>Paracoccus</taxon>
    </lineage>
</organism>
<keyword evidence="2" id="KW-0812">Transmembrane</keyword>
<dbReference type="EMBL" id="JAVQLW010000001">
    <property type="protein sequence ID" value="MDS9466240.1"/>
    <property type="molecule type" value="Genomic_DNA"/>
</dbReference>
<sequence>MTIEFRDPAPSRTIEHDRQPHFVPPPPQRPQAPELPRRTTTEQRSPKSVLLHWLLMLGGCAAITLIGRWLS</sequence>
<dbReference type="Proteomes" id="UP001269144">
    <property type="component" value="Unassembled WGS sequence"/>
</dbReference>
<accession>A0ABU2HMH5</accession>
<keyword evidence="2" id="KW-1133">Transmembrane helix</keyword>
<evidence type="ECO:0000256" key="2">
    <source>
        <dbReference type="SAM" id="Phobius"/>
    </source>
</evidence>
<feature type="compositionally biased region" description="Basic and acidic residues" evidence="1">
    <location>
        <begin position="35"/>
        <end position="45"/>
    </location>
</feature>
<evidence type="ECO:0000256" key="1">
    <source>
        <dbReference type="SAM" id="MobiDB-lite"/>
    </source>
</evidence>
<feature type="transmembrane region" description="Helical" evidence="2">
    <location>
        <begin position="50"/>
        <end position="70"/>
    </location>
</feature>
<keyword evidence="2" id="KW-0472">Membrane</keyword>
<protein>
    <submittedName>
        <fullName evidence="3">Uncharacterized protein</fullName>
    </submittedName>
</protein>
<comment type="caution">
    <text evidence="3">The sequence shown here is derived from an EMBL/GenBank/DDBJ whole genome shotgun (WGS) entry which is preliminary data.</text>
</comment>
<evidence type="ECO:0000313" key="4">
    <source>
        <dbReference type="Proteomes" id="UP001269144"/>
    </source>
</evidence>
<gene>
    <name evidence="3" type="ORF">RGQ15_01460</name>
</gene>
<evidence type="ECO:0000313" key="3">
    <source>
        <dbReference type="EMBL" id="MDS9466240.1"/>
    </source>
</evidence>
<proteinExistence type="predicted"/>